<dbReference type="Proteomes" id="UP000184295">
    <property type="component" value="Unassembled WGS sequence"/>
</dbReference>
<keyword evidence="3" id="KW-0966">Cell projection</keyword>
<organism evidence="3 4">
    <name type="scientific">Ferrithrix thermotolerans DSM 19514</name>
    <dbReference type="NCBI Taxonomy" id="1121881"/>
    <lineage>
        <taxon>Bacteria</taxon>
        <taxon>Bacillati</taxon>
        <taxon>Actinomycetota</taxon>
        <taxon>Acidimicrobiia</taxon>
        <taxon>Acidimicrobiales</taxon>
        <taxon>Acidimicrobiaceae</taxon>
        <taxon>Ferrithrix</taxon>
    </lineage>
</organism>
<dbReference type="Pfam" id="PF08666">
    <property type="entry name" value="SAF"/>
    <property type="match status" value="1"/>
</dbReference>
<feature type="compositionally biased region" description="Low complexity" evidence="1">
    <location>
        <begin position="249"/>
        <end position="262"/>
    </location>
</feature>
<feature type="region of interest" description="Disordered" evidence="1">
    <location>
        <begin position="241"/>
        <end position="262"/>
    </location>
</feature>
<keyword evidence="3" id="KW-0282">Flagellum</keyword>
<keyword evidence="3" id="KW-0969">Cilium</keyword>
<proteinExistence type="predicted"/>
<reference evidence="4" key="1">
    <citation type="submission" date="2016-11" db="EMBL/GenBank/DDBJ databases">
        <authorList>
            <person name="Varghese N."/>
            <person name="Submissions S."/>
        </authorList>
    </citation>
    <scope>NUCLEOTIDE SEQUENCE [LARGE SCALE GENOMIC DNA]</scope>
    <source>
        <strain evidence="4">DSM 19514</strain>
    </source>
</reference>
<name>A0A1M4UTD1_9ACTN</name>
<evidence type="ECO:0000256" key="1">
    <source>
        <dbReference type="SAM" id="MobiDB-lite"/>
    </source>
</evidence>
<evidence type="ECO:0000259" key="2">
    <source>
        <dbReference type="Pfam" id="PF08666"/>
    </source>
</evidence>
<keyword evidence="4" id="KW-1185">Reference proteome</keyword>
<protein>
    <submittedName>
        <fullName evidence="3">Chaperone for flagella basal body P-ring formation</fullName>
    </submittedName>
</protein>
<gene>
    <name evidence="3" type="ORF">SAMN02745225_01082</name>
</gene>
<dbReference type="Gene3D" id="3.90.1210.10">
    <property type="entry name" value="Antifreeze-like/N-acetylneuraminic acid synthase C-terminal domain"/>
    <property type="match status" value="1"/>
</dbReference>
<dbReference type="STRING" id="1121881.SAMN02745225_01082"/>
<evidence type="ECO:0000313" key="4">
    <source>
        <dbReference type="Proteomes" id="UP000184295"/>
    </source>
</evidence>
<dbReference type="InterPro" id="IPR013974">
    <property type="entry name" value="SAF"/>
</dbReference>
<dbReference type="RefSeq" id="WP_072789669.1">
    <property type="nucleotide sequence ID" value="NZ_FQUL01000012.1"/>
</dbReference>
<dbReference type="CDD" id="cd11614">
    <property type="entry name" value="SAF_CpaB_FlgA_like"/>
    <property type="match status" value="1"/>
</dbReference>
<dbReference type="EMBL" id="FQUL01000012">
    <property type="protein sequence ID" value="SHE59928.1"/>
    <property type="molecule type" value="Genomic_DNA"/>
</dbReference>
<evidence type="ECO:0000313" key="3">
    <source>
        <dbReference type="EMBL" id="SHE59928.1"/>
    </source>
</evidence>
<dbReference type="AlphaFoldDB" id="A0A1M4UTD1"/>
<feature type="domain" description="SAF" evidence="2">
    <location>
        <begin position="70"/>
        <end position="129"/>
    </location>
</feature>
<sequence>MISKERITPLFGRVKVKARPSKAPIERSLSAKGKVPRLVRDFLAPTLLITVGVLILIGEHSAAPQRTQVVVVAQTPIEKGAVITAGEVKLESLGVSQELTNTFAGLNEVLGQTSNTNIPKDGIVGSSMIKGSNSSPSGYRLVTVSVPLDVVQAEQIVPGDRVDISATFTASASPMTELLAPKVLVREVYTPPSTLSGVSVSDVVVAVKDEEEALAILYGESAGKIAVVDSTEADAAQAGLSYPPLLPSNATNPATPGTNAAG</sequence>
<accession>A0A1M4UTD1</accession>